<evidence type="ECO:0000256" key="6">
    <source>
        <dbReference type="ARBA" id="ARBA00023136"/>
    </source>
</evidence>
<keyword evidence="4 8" id="KW-0812">Transmembrane</keyword>
<keyword evidence="5" id="KW-0732">Signal</keyword>
<dbReference type="NCBIfam" id="TIGR04056">
    <property type="entry name" value="OMP_RagA_SusC"/>
    <property type="match status" value="1"/>
</dbReference>
<keyword evidence="11" id="KW-1185">Reference proteome</keyword>
<dbReference type="InterPro" id="IPR023997">
    <property type="entry name" value="TonB-dep_OMP_SusC/RagA_CS"/>
</dbReference>
<proteinExistence type="inferred from homology"/>
<reference evidence="10 11" key="1">
    <citation type="submission" date="2018-11" db="EMBL/GenBank/DDBJ databases">
        <title>Proposal to divide the Flavobacteriaceae and reorganize its genera based on Amino Acid Identity values calculated from whole genome sequences.</title>
        <authorList>
            <person name="Nicholson A.C."/>
            <person name="Gulvik C.A."/>
            <person name="Whitney A.M."/>
            <person name="Humrighouse B.W."/>
            <person name="Bell M."/>
            <person name="Holmes B."/>
            <person name="Steigerwalt A.G."/>
            <person name="Villarma A."/>
            <person name="Sheth M."/>
            <person name="Batra D."/>
            <person name="Pryor J."/>
            <person name="Bernardet J.-F."/>
            <person name="Hugo C."/>
            <person name="Kampfer P."/>
            <person name="Newman J."/>
            <person name="McQuiston J.R."/>
        </authorList>
    </citation>
    <scope>NUCLEOTIDE SEQUENCE [LARGE SCALE GENOMIC DNA]</scope>
    <source>
        <strain evidence="10 11">DSM 16927</strain>
    </source>
</reference>
<evidence type="ECO:0000256" key="8">
    <source>
        <dbReference type="PROSITE-ProRule" id="PRU01360"/>
    </source>
</evidence>
<evidence type="ECO:0000259" key="9">
    <source>
        <dbReference type="Pfam" id="PF07715"/>
    </source>
</evidence>
<dbReference type="Pfam" id="PF07715">
    <property type="entry name" value="Plug"/>
    <property type="match status" value="1"/>
</dbReference>
<keyword evidence="3 8" id="KW-1134">Transmembrane beta strand</keyword>
<comment type="similarity">
    <text evidence="8">Belongs to the TonB-dependent receptor family.</text>
</comment>
<dbReference type="NCBIfam" id="TIGR04057">
    <property type="entry name" value="SusC_RagA_signa"/>
    <property type="match status" value="1"/>
</dbReference>
<evidence type="ECO:0000256" key="7">
    <source>
        <dbReference type="ARBA" id="ARBA00023237"/>
    </source>
</evidence>
<evidence type="ECO:0000313" key="10">
    <source>
        <dbReference type="EMBL" id="AZA99650.1"/>
    </source>
</evidence>
<protein>
    <submittedName>
        <fullName evidence="10">SusC/RagA family TonB-linked outer membrane protein</fullName>
    </submittedName>
</protein>
<dbReference type="InterPro" id="IPR037066">
    <property type="entry name" value="Plug_dom_sf"/>
</dbReference>
<evidence type="ECO:0000256" key="2">
    <source>
        <dbReference type="ARBA" id="ARBA00022448"/>
    </source>
</evidence>
<dbReference type="InterPro" id="IPR012910">
    <property type="entry name" value="Plug_dom"/>
</dbReference>
<keyword evidence="6 8" id="KW-0472">Membrane</keyword>
<name>A0ABM7BKU4_9FLAO</name>
<dbReference type="Gene3D" id="2.170.130.10">
    <property type="entry name" value="TonB-dependent receptor, plug domain"/>
    <property type="match status" value="1"/>
</dbReference>
<dbReference type="InterPro" id="IPR023996">
    <property type="entry name" value="TonB-dep_OMP_SusC/RagA"/>
</dbReference>
<dbReference type="Gene3D" id="2.40.170.20">
    <property type="entry name" value="TonB-dependent receptor, beta-barrel domain"/>
    <property type="match status" value="1"/>
</dbReference>
<organism evidence="10 11">
    <name type="scientific">Chryseobacterium joostei</name>
    <dbReference type="NCBI Taxonomy" id="112234"/>
    <lineage>
        <taxon>Bacteria</taxon>
        <taxon>Pseudomonadati</taxon>
        <taxon>Bacteroidota</taxon>
        <taxon>Flavobacteriia</taxon>
        <taxon>Flavobacteriales</taxon>
        <taxon>Weeksellaceae</taxon>
        <taxon>Chryseobacterium group</taxon>
        <taxon>Chryseobacterium</taxon>
    </lineage>
</organism>
<dbReference type="InterPro" id="IPR039426">
    <property type="entry name" value="TonB-dep_rcpt-like"/>
</dbReference>
<feature type="domain" description="TonB-dependent receptor plug" evidence="9">
    <location>
        <begin position="72"/>
        <end position="179"/>
    </location>
</feature>
<evidence type="ECO:0000256" key="4">
    <source>
        <dbReference type="ARBA" id="ARBA00022692"/>
    </source>
</evidence>
<dbReference type="PANTHER" id="PTHR30069">
    <property type="entry name" value="TONB-DEPENDENT OUTER MEMBRANE RECEPTOR"/>
    <property type="match status" value="1"/>
</dbReference>
<keyword evidence="7 8" id="KW-0998">Cell outer membrane</keyword>
<dbReference type="InterPro" id="IPR036942">
    <property type="entry name" value="Beta-barrel_TonB_sf"/>
</dbReference>
<evidence type="ECO:0000256" key="5">
    <source>
        <dbReference type="ARBA" id="ARBA00022729"/>
    </source>
</evidence>
<comment type="subcellular location">
    <subcellularLocation>
        <location evidence="1 8">Cell outer membrane</location>
        <topology evidence="1 8">Multi-pass membrane protein</topology>
    </subcellularLocation>
</comment>
<dbReference type="EMBL" id="CP033926">
    <property type="protein sequence ID" value="AZA99650.1"/>
    <property type="molecule type" value="Genomic_DNA"/>
</dbReference>
<dbReference type="Proteomes" id="UP000279541">
    <property type="component" value="Chromosome"/>
</dbReference>
<evidence type="ECO:0000256" key="1">
    <source>
        <dbReference type="ARBA" id="ARBA00004571"/>
    </source>
</evidence>
<dbReference type="SUPFAM" id="SSF56935">
    <property type="entry name" value="Porins"/>
    <property type="match status" value="1"/>
</dbReference>
<sequence length="969" mass="107040">MLLIFINIFVPLNILKSVNMNMKLRVLTAGVLFFTGQAVLAQEKESKNSKDKETKIEEVVVLGYSKTATKAKTTTSSVTVGAETLENRPNISVLSSIQGTAPGIVVNSASGSPGSGKFNILIRGTSSLNGSTDPLYVVDGVITSGSQFRNLNSYDIETFSILKDAQATAIYGNRAANGVVVITTKGGKFNSGLKVSYDALTSFSQLPEANYNMANAQQLLYIQKNLQTGKGKSLTNDQINNWGTDTDWNKQFTRVGISQQHNLSITGGGENINNFFSLGYLESEGTVRSTDFKRFTMRNNLNGKSKNGKLTFGSIIGLGYSKRNQLDDETNSKISSNTLQNPLFGGILSRPYIGPSPYANGSELFNAIKSDATNNRQWVLQDNINGGIRNRFTELSISANANVNYKITDFLSIGNRTGIEYKEYERTFARSPLGYLSISVANGDQSKYGGSEEFSTTRDLTFNSITNISFNKSFGDHTISAGAYMDYIKAHVNSTTQRQNGLNPLQWEFGAGTGYIPFNPDTPNLYRPSVSATKVTAGTLAYFGTVDYDFKDKYGVSGVIRRDGSYRFLPTNRWETFWSVAARWNIDKEDFMANSGFRLLKLRASIGTTGNQNLGIATDNSNPLALLPNNFLDLYDGISGYQNILGYNFVNLSNPYLKWEQVKQTNIGIDYNFKGLIEGSVDYYQKRTSRMFNDLQVSATTGYYSIRGNDGILDNKGIEGLIKYNVIRNENTKLSIFANAAYNSNKIVSMDSENLAGDVVNAIGGPAGQFQLYPYLGVNRENGNLQFLDKNGNITEAPTAADRRLTGKSRYAKFTGGFGFNFQHKGWFFDTLFSFQQGGWIYDNLQSWVFDPSAAANRNLSSDLLNAWTPQNRDTDVPALKATNLSLGASDRFLHRSDFIRLKNVTLGYNFSKSQLGKLPVRGIKVFVQAENLLTWTDWKGFDPEPITSYSLNVYPNPKTVSVGLNVDF</sequence>
<evidence type="ECO:0000313" key="11">
    <source>
        <dbReference type="Proteomes" id="UP000279541"/>
    </source>
</evidence>
<dbReference type="PROSITE" id="PS52016">
    <property type="entry name" value="TONB_DEPENDENT_REC_3"/>
    <property type="match status" value="1"/>
</dbReference>
<dbReference type="PANTHER" id="PTHR30069:SF29">
    <property type="entry name" value="HEMOGLOBIN AND HEMOGLOBIN-HAPTOGLOBIN-BINDING PROTEIN 1-RELATED"/>
    <property type="match status" value="1"/>
</dbReference>
<evidence type="ECO:0000256" key="3">
    <source>
        <dbReference type="ARBA" id="ARBA00022452"/>
    </source>
</evidence>
<keyword evidence="2 8" id="KW-0813">Transport</keyword>
<gene>
    <name evidence="10" type="ORF">EG359_08510</name>
</gene>
<accession>A0ABM7BKU4</accession>